<evidence type="ECO:0000313" key="5">
    <source>
        <dbReference type="Proteomes" id="UP000251341"/>
    </source>
</evidence>
<keyword evidence="5" id="KW-1185">Reference proteome</keyword>
<dbReference type="GO" id="GO:0016829">
    <property type="term" value="F:lyase activity"/>
    <property type="evidence" value="ECO:0007669"/>
    <property type="project" value="InterPro"/>
</dbReference>
<dbReference type="Pfam" id="PF19305">
    <property type="entry name" value="MmgE_PrpD_C"/>
    <property type="match status" value="1"/>
</dbReference>
<evidence type="ECO:0000259" key="2">
    <source>
        <dbReference type="Pfam" id="PF03972"/>
    </source>
</evidence>
<name>A0A315EPZ3_9BURK</name>
<evidence type="ECO:0000313" key="4">
    <source>
        <dbReference type="EMBL" id="PUE59289.1"/>
    </source>
</evidence>
<reference evidence="4 5" key="1">
    <citation type="submission" date="2017-04" db="EMBL/GenBank/DDBJ databases">
        <title>Unexpected and diverse lifestyles within the genus Limnohabitans.</title>
        <authorList>
            <person name="Kasalicky V."/>
            <person name="Mehrshad M."/>
            <person name="Andrei S.-A."/>
            <person name="Salcher M."/>
            <person name="Kratochvilova H."/>
            <person name="Simek K."/>
            <person name="Ghai R."/>
        </authorList>
    </citation>
    <scope>NUCLEOTIDE SEQUENCE [LARGE SCALE GENOMIC DNA]</scope>
    <source>
        <strain evidence="4 5">MWH-C5</strain>
    </source>
</reference>
<dbReference type="Pfam" id="PF03972">
    <property type="entry name" value="MmgE_PrpD_N"/>
    <property type="match status" value="1"/>
</dbReference>
<feature type="domain" description="MmgE/PrpD N-terminal" evidence="2">
    <location>
        <begin position="26"/>
        <end position="250"/>
    </location>
</feature>
<accession>A0A315EPZ3</accession>
<gene>
    <name evidence="4" type="ORF">B9Z44_06715</name>
</gene>
<organism evidence="4 5">
    <name type="scientific">Limnohabitans curvus</name>
    <dbReference type="NCBI Taxonomy" id="323423"/>
    <lineage>
        <taxon>Bacteria</taxon>
        <taxon>Pseudomonadati</taxon>
        <taxon>Pseudomonadota</taxon>
        <taxon>Betaproteobacteria</taxon>
        <taxon>Burkholderiales</taxon>
        <taxon>Comamonadaceae</taxon>
        <taxon>Limnohabitans</taxon>
    </lineage>
</organism>
<evidence type="ECO:0000256" key="1">
    <source>
        <dbReference type="ARBA" id="ARBA00006174"/>
    </source>
</evidence>
<feature type="domain" description="MmgE/PrpD C-terminal" evidence="3">
    <location>
        <begin position="275"/>
        <end position="441"/>
    </location>
</feature>
<proteinExistence type="inferred from homology"/>
<dbReference type="InterPro" id="IPR045337">
    <property type="entry name" value="MmgE_PrpD_C"/>
</dbReference>
<comment type="caution">
    <text evidence="4">The sequence shown here is derived from an EMBL/GenBank/DDBJ whole genome shotgun (WGS) entry which is preliminary data.</text>
</comment>
<dbReference type="InterPro" id="IPR045336">
    <property type="entry name" value="MmgE_PrpD_N"/>
</dbReference>
<dbReference type="InterPro" id="IPR005656">
    <property type="entry name" value="MmgE_PrpD"/>
</dbReference>
<protein>
    <recommendedName>
        <fullName evidence="6">MmgE/PrpD family protein</fullName>
    </recommendedName>
</protein>
<dbReference type="Gene3D" id="3.30.1330.120">
    <property type="entry name" value="2-methylcitrate dehydratase PrpD"/>
    <property type="match status" value="1"/>
</dbReference>
<dbReference type="RefSeq" id="WP_108402006.1">
    <property type="nucleotide sequence ID" value="NZ_NESP01000001.1"/>
</dbReference>
<dbReference type="EMBL" id="NESP01000001">
    <property type="protein sequence ID" value="PUE59289.1"/>
    <property type="molecule type" value="Genomic_DNA"/>
</dbReference>
<sequence>MQRLGLEAIKGPSWTEQLLALQGRPISDTDRSRAALHLLDWFGCVLLGHASPAGAALNRWAAQTAAGPCWTASGLQLHSEAAALVNGGLGNIDELDDLHRAAVVHPADTIIAAALAVAQREQATPHALLDAVVRGYEVAIRVGLLAGTAHYQHWYSTATCGVFGAATASASLLQLDATQAMHALAQAGMQASGVWQCRLEPGFSKQLAVGRSAQSGVMAADLAAAGLVGPRHILEGEHGWFAATGSRPNVRRAKAVLTPKPNAPWLIHEVSFKPWPACRHVHPAIACAVRLHAQVPDVSQINRIEIQTYQTAVAFANQPHPNTRQQARFSLQHGVAVGLLRGDFGLDDTQPKCLAQPTLARLRACTHVSAVSRWSRAYPAHYGAQVRVWLRNGAVLHTQVSDAPGDPESPMSDAMVVTKAQRLMQAAGYSPQAVARVLAACAALPQAASTDDLWRALRHLNTA</sequence>
<dbReference type="SUPFAM" id="SSF103378">
    <property type="entry name" value="2-methylcitrate dehydratase PrpD"/>
    <property type="match status" value="1"/>
</dbReference>
<dbReference type="PANTHER" id="PTHR16943:SF8">
    <property type="entry name" value="2-METHYLCITRATE DEHYDRATASE"/>
    <property type="match status" value="1"/>
</dbReference>
<comment type="similarity">
    <text evidence="1">Belongs to the PrpD family.</text>
</comment>
<dbReference type="Proteomes" id="UP000251341">
    <property type="component" value="Unassembled WGS sequence"/>
</dbReference>
<dbReference type="PANTHER" id="PTHR16943">
    <property type="entry name" value="2-METHYLCITRATE DEHYDRATASE-RELATED"/>
    <property type="match status" value="1"/>
</dbReference>
<dbReference type="AlphaFoldDB" id="A0A315EPZ3"/>
<dbReference type="Gene3D" id="1.10.4100.10">
    <property type="entry name" value="2-methylcitrate dehydratase PrpD"/>
    <property type="match status" value="1"/>
</dbReference>
<evidence type="ECO:0000259" key="3">
    <source>
        <dbReference type="Pfam" id="PF19305"/>
    </source>
</evidence>
<dbReference type="InterPro" id="IPR036148">
    <property type="entry name" value="MmgE/PrpD_sf"/>
</dbReference>
<dbReference type="InterPro" id="IPR042183">
    <property type="entry name" value="MmgE/PrpD_sf_1"/>
</dbReference>
<dbReference type="InterPro" id="IPR042188">
    <property type="entry name" value="MmgE/PrpD_sf_2"/>
</dbReference>
<evidence type="ECO:0008006" key="6">
    <source>
        <dbReference type="Google" id="ProtNLM"/>
    </source>
</evidence>